<feature type="region of interest" description="Disordered" evidence="8">
    <location>
        <begin position="1"/>
        <end position="25"/>
    </location>
</feature>
<proteinExistence type="inferred from homology"/>
<dbReference type="GO" id="GO:0008233">
    <property type="term" value="F:peptidase activity"/>
    <property type="evidence" value="ECO:0007669"/>
    <property type="project" value="UniProtKB-KW"/>
</dbReference>
<reference evidence="9 10" key="1">
    <citation type="submission" date="2017-04" db="EMBL/GenBank/DDBJ databases">
        <authorList>
            <person name="Afonso C.L."/>
            <person name="Miller P.J."/>
            <person name="Scott M.A."/>
            <person name="Spackman E."/>
            <person name="Goraichik I."/>
            <person name="Dimitrov K.M."/>
            <person name="Suarez D.L."/>
            <person name="Swayne D.E."/>
        </authorList>
    </citation>
    <scope>NUCLEOTIDE SEQUENCE [LARGE SCALE GENOMIC DNA]</scope>
</reference>
<keyword evidence="10" id="KW-1185">Reference proteome</keyword>
<evidence type="ECO:0000256" key="3">
    <source>
        <dbReference type="ARBA" id="ARBA00022692"/>
    </source>
</evidence>
<evidence type="ECO:0000256" key="7">
    <source>
        <dbReference type="ARBA" id="ARBA00023136"/>
    </source>
</evidence>
<comment type="similarity">
    <text evidence="2">Belongs to the MGR1 family.</text>
</comment>
<evidence type="ECO:0000256" key="6">
    <source>
        <dbReference type="ARBA" id="ARBA00023128"/>
    </source>
</evidence>
<keyword evidence="3" id="KW-0812">Transmembrane</keyword>
<dbReference type="Pfam" id="PF08602">
    <property type="entry name" value="Mgr1"/>
    <property type="match status" value="1"/>
</dbReference>
<name>A0A1X7R3P6_9SACH</name>
<dbReference type="GO" id="GO:0006508">
    <property type="term" value="P:proteolysis"/>
    <property type="evidence" value="ECO:0007669"/>
    <property type="project" value="UniProtKB-KW"/>
</dbReference>
<sequence>MAIYSPSNNDDDKDDIKSNQEPPQQTERFYVRPSLGLKLWGPLVPASDNRTGLWTLVGIQTALGLLCFHRFRKLVNRSLLTVANKAKKEGEMFNTVKNIADIPTLNRFSTTHKVLVMNNLPLAQQTATNGGTSGKSKFSMLRKVLYLISGTALLSQSMLEFCRLKVLKYDPWYEEARTARDKKFFNDIMKFYHEGIDPNEVKVKDVTSGNIMSTNIPEVRQSVALIRAQAESQNPIIRWYGPIEFKPMSFSDYLDQMEYYLEMNDLLLKKKQFKKKSSSPSDTNNSSGPVSLLSLISHTDEEYQEIKKQNKKINDDVLKNTFNVTRSENQEVQDAESNSSGNSPHVPEYQRRTATSDLTVPVRGVTLDPKLTDPQQINLEEVWALYDPWMSLGLDTSLSIKFIPTVLERSPTDETFSNETIETTEEPPVEPEKDI</sequence>
<comment type="subcellular location">
    <subcellularLocation>
        <location evidence="1">Mitochondrion inner membrane</location>
        <topology evidence="1">Multi-pass membrane protein</topology>
    </subcellularLocation>
</comment>
<evidence type="ECO:0000313" key="10">
    <source>
        <dbReference type="Proteomes" id="UP000196158"/>
    </source>
</evidence>
<dbReference type="GO" id="GO:0005743">
    <property type="term" value="C:mitochondrial inner membrane"/>
    <property type="evidence" value="ECO:0007669"/>
    <property type="project" value="UniProtKB-SubCell"/>
</dbReference>
<dbReference type="EMBL" id="FXLY01000005">
    <property type="protein sequence ID" value="SMN20109.1"/>
    <property type="molecule type" value="Genomic_DNA"/>
</dbReference>
<organism evidence="9 10">
    <name type="scientific">Maudiozyma saulgeensis</name>
    <dbReference type="NCBI Taxonomy" id="1789683"/>
    <lineage>
        <taxon>Eukaryota</taxon>
        <taxon>Fungi</taxon>
        <taxon>Dikarya</taxon>
        <taxon>Ascomycota</taxon>
        <taxon>Saccharomycotina</taxon>
        <taxon>Saccharomycetes</taxon>
        <taxon>Saccharomycetales</taxon>
        <taxon>Saccharomycetaceae</taxon>
        <taxon>Maudiozyma</taxon>
    </lineage>
</organism>
<feature type="compositionally biased region" description="Polar residues" evidence="8">
    <location>
        <begin position="326"/>
        <end position="343"/>
    </location>
</feature>
<keyword evidence="5" id="KW-1133">Transmembrane helix</keyword>
<evidence type="ECO:0000256" key="8">
    <source>
        <dbReference type="SAM" id="MobiDB-lite"/>
    </source>
</evidence>
<keyword evidence="9" id="KW-0378">Hydrolase</keyword>
<gene>
    <name evidence="9" type="ORF">KASA_0N00330G</name>
</gene>
<evidence type="ECO:0000256" key="4">
    <source>
        <dbReference type="ARBA" id="ARBA00022792"/>
    </source>
</evidence>
<keyword evidence="4" id="KW-0999">Mitochondrion inner membrane</keyword>
<accession>A0A1X7R3P6</accession>
<dbReference type="AlphaFoldDB" id="A0A1X7R3P6"/>
<keyword evidence="7" id="KW-0472">Membrane</keyword>
<evidence type="ECO:0000313" key="9">
    <source>
        <dbReference type="EMBL" id="SMN20109.1"/>
    </source>
</evidence>
<feature type="region of interest" description="Disordered" evidence="8">
    <location>
        <begin position="326"/>
        <end position="357"/>
    </location>
</feature>
<keyword evidence="9" id="KW-0645">Protease</keyword>
<protein>
    <submittedName>
        <fullName evidence="9">Similar to Saccharomyces cerevisiae YCL044C MGR1 Subunit of the mitochondrial (Mt) i-AAA protease supercomplex, which degrades misfolded mitochondrial proteins</fullName>
    </submittedName>
</protein>
<evidence type="ECO:0000256" key="1">
    <source>
        <dbReference type="ARBA" id="ARBA00004448"/>
    </source>
</evidence>
<evidence type="ECO:0000256" key="2">
    <source>
        <dbReference type="ARBA" id="ARBA00009782"/>
    </source>
</evidence>
<dbReference type="InterPro" id="IPR013911">
    <property type="entry name" value="i-AAA_Mgr1"/>
</dbReference>
<dbReference type="OrthoDB" id="4087899at2759"/>
<evidence type="ECO:0000256" key="5">
    <source>
        <dbReference type="ARBA" id="ARBA00022989"/>
    </source>
</evidence>
<keyword evidence="6" id="KW-0496">Mitochondrion</keyword>
<dbReference type="Proteomes" id="UP000196158">
    <property type="component" value="Unassembled WGS sequence"/>
</dbReference>
<feature type="region of interest" description="Disordered" evidence="8">
    <location>
        <begin position="411"/>
        <end position="435"/>
    </location>
</feature>